<dbReference type="EMBL" id="PEXW01000040">
    <property type="protein sequence ID" value="PIS40709.1"/>
    <property type="molecule type" value="Genomic_DNA"/>
</dbReference>
<dbReference type="SUPFAM" id="SSF54523">
    <property type="entry name" value="Pili subunits"/>
    <property type="match status" value="1"/>
</dbReference>
<dbReference type="InterPro" id="IPR012902">
    <property type="entry name" value="N_methyl_site"/>
</dbReference>
<comment type="caution">
    <text evidence="2">The sequence shown here is derived from an EMBL/GenBank/DDBJ whole genome shotgun (WGS) entry which is preliminary data.</text>
</comment>
<accession>A0A2H0YR08</accession>
<name>A0A2H0YR08_9BACT</name>
<protein>
    <submittedName>
        <fullName evidence="2">Uncharacterized protein</fullName>
    </submittedName>
</protein>
<keyword evidence="1" id="KW-1133">Transmembrane helix</keyword>
<evidence type="ECO:0000256" key="1">
    <source>
        <dbReference type="SAM" id="Phobius"/>
    </source>
</evidence>
<dbReference type="Proteomes" id="UP000236845">
    <property type="component" value="Unassembled WGS sequence"/>
</dbReference>
<dbReference type="InterPro" id="IPR045584">
    <property type="entry name" value="Pilin-like"/>
</dbReference>
<dbReference type="AlphaFoldDB" id="A0A2H0YR08"/>
<feature type="transmembrane region" description="Helical" evidence="1">
    <location>
        <begin position="12"/>
        <end position="35"/>
    </location>
</feature>
<keyword evidence="1" id="KW-0472">Membrane</keyword>
<gene>
    <name evidence="2" type="ORF">COT26_01885</name>
</gene>
<evidence type="ECO:0000313" key="2">
    <source>
        <dbReference type="EMBL" id="PIS40709.1"/>
    </source>
</evidence>
<reference evidence="3" key="1">
    <citation type="submission" date="2017-09" db="EMBL/GenBank/DDBJ databases">
        <title>Depth-based differentiation of microbial function through sediment-hosted aquifers and enrichment of novel symbionts in the deep terrestrial subsurface.</title>
        <authorList>
            <person name="Probst A.J."/>
            <person name="Ladd B."/>
            <person name="Jarett J.K."/>
            <person name="Geller-Mcgrath D.E."/>
            <person name="Sieber C.M.K."/>
            <person name="Emerson J.B."/>
            <person name="Anantharaman K."/>
            <person name="Thomas B.C."/>
            <person name="Malmstrom R."/>
            <person name="Stieglmeier M."/>
            <person name="Klingl A."/>
            <person name="Woyke T."/>
            <person name="Ryan C.M."/>
            <person name="Banfield J.F."/>
        </authorList>
    </citation>
    <scope>NUCLEOTIDE SEQUENCE [LARGE SCALE GENOMIC DNA]</scope>
</reference>
<proteinExistence type="predicted"/>
<evidence type="ECO:0000313" key="3">
    <source>
        <dbReference type="Proteomes" id="UP000236845"/>
    </source>
</evidence>
<dbReference type="Pfam" id="PF07963">
    <property type="entry name" value="N_methyl"/>
    <property type="match status" value="1"/>
</dbReference>
<sequence>MYKSKQKNLKGFTLMEILVAMGIMLALLAVVLANYRRGNDDSTLNREVSLLMSNIRLAQEQTAAGQIQKFCGSHVGQACNSDSDCETTRQPMEKCMVEEDNMTPWPLETPKGGFGILVGCYNNANGNWPLYMPWIEKGVNNPSGVNAYFIYGDNRACSATASNCCFPMDIGTCYDSQGPTASDGRIGSQKGSTWWGYKGDTQQKAFQLGTNISIKDIRLSSGTSSYYCLADGNPKYSPWRNQKPTGTNSQVPSNYPLQILVRFLPPDGRNLMISDNVGGAFPPNSGNGTQDFESPWLTVDIMIGLKKRSTDCKVVTVTKDGVVSQSVDSNCSFAN</sequence>
<organism evidence="2 3">
    <name type="scientific">Candidatus Kerfeldbacteria bacterium CG08_land_8_20_14_0_20_43_14</name>
    <dbReference type="NCBI Taxonomy" id="2014246"/>
    <lineage>
        <taxon>Bacteria</taxon>
        <taxon>Candidatus Kerfeldiibacteriota</taxon>
    </lineage>
</organism>
<keyword evidence="1" id="KW-0812">Transmembrane</keyword>
<dbReference type="NCBIfam" id="TIGR02532">
    <property type="entry name" value="IV_pilin_GFxxxE"/>
    <property type="match status" value="1"/>
</dbReference>